<organism evidence="3 4">
    <name type="scientific">Spirosoma fluviale</name>
    <dbReference type="NCBI Taxonomy" id="1597977"/>
    <lineage>
        <taxon>Bacteria</taxon>
        <taxon>Pseudomonadati</taxon>
        <taxon>Bacteroidota</taxon>
        <taxon>Cytophagia</taxon>
        <taxon>Cytophagales</taxon>
        <taxon>Cytophagaceae</taxon>
        <taxon>Spirosoma</taxon>
    </lineage>
</organism>
<dbReference type="SUPFAM" id="SSF54593">
    <property type="entry name" value="Glyoxalase/Bleomycin resistance protein/Dihydroxybiphenyl dioxygenase"/>
    <property type="match status" value="1"/>
</dbReference>
<dbReference type="Gene3D" id="3.10.180.10">
    <property type="entry name" value="2,3-Dihydroxybiphenyl 1,2-Dioxygenase, domain 1"/>
    <property type="match status" value="1"/>
</dbReference>
<dbReference type="Pfam" id="PF13669">
    <property type="entry name" value="Glyoxalase_4"/>
    <property type="match status" value="1"/>
</dbReference>
<evidence type="ECO:0000259" key="2">
    <source>
        <dbReference type="PROSITE" id="PS51819"/>
    </source>
</evidence>
<dbReference type="GO" id="GO:0046872">
    <property type="term" value="F:metal ion binding"/>
    <property type="evidence" value="ECO:0007669"/>
    <property type="project" value="UniProtKB-KW"/>
</dbReference>
<dbReference type="RefSeq" id="WP_097131681.1">
    <property type="nucleotide sequence ID" value="NZ_OCNH01000009.1"/>
</dbReference>
<evidence type="ECO:0000256" key="1">
    <source>
        <dbReference type="ARBA" id="ARBA00022723"/>
    </source>
</evidence>
<keyword evidence="4" id="KW-1185">Reference proteome</keyword>
<keyword evidence="3" id="KW-0223">Dioxygenase</keyword>
<dbReference type="Proteomes" id="UP000219452">
    <property type="component" value="Unassembled WGS sequence"/>
</dbReference>
<sequence>MNSTSIRGIDHIGITVPDIEAATQFLIAAFGAEVIYESLSRVDPPIEGSKPEKMLLLSKGTQTVAVRMIKLQHGPGIELIEMHAPQQLKPVRPSDFGLQHFALYLDDMSAAVARFTAAGGVIFDHPAPNLFPLETGSGNIFCYGRTPWGTVIELITLPTPPPYEQKTTLRRWRP</sequence>
<dbReference type="GO" id="GO:0004493">
    <property type="term" value="F:methylmalonyl-CoA epimerase activity"/>
    <property type="evidence" value="ECO:0007669"/>
    <property type="project" value="TreeGrafter"/>
</dbReference>
<dbReference type="GO" id="GO:0046491">
    <property type="term" value="P:L-methylmalonyl-CoA metabolic process"/>
    <property type="evidence" value="ECO:0007669"/>
    <property type="project" value="TreeGrafter"/>
</dbReference>
<dbReference type="PANTHER" id="PTHR43048:SF6">
    <property type="entry name" value="BLR8189 PROTEIN"/>
    <property type="match status" value="1"/>
</dbReference>
<evidence type="ECO:0000313" key="3">
    <source>
        <dbReference type="EMBL" id="SOD99197.1"/>
    </source>
</evidence>
<dbReference type="OrthoDB" id="9795618at2"/>
<keyword evidence="1" id="KW-0479">Metal-binding</keyword>
<dbReference type="EMBL" id="OCNH01000009">
    <property type="protein sequence ID" value="SOD99197.1"/>
    <property type="molecule type" value="Genomic_DNA"/>
</dbReference>
<feature type="domain" description="VOC" evidence="2">
    <location>
        <begin position="8"/>
        <end position="157"/>
    </location>
</feature>
<dbReference type="PROSITE" id="PS51819">
    <property type="entry name" value="VOC"/>
    <property type="match status" value="1"/>
</dbReference>
<name>A0A286GUF2_9BACT</name>
<evidence type="ECO:0000313" key="4">
    <source>
        <dbReference type="Proteomes" id="UP000219452"/>
    </source>
</evidence>
<protein>
    <submittedName>
        <fullName evidence="3">Catechol 2,3-dioxygenase</fullName>
    </submittedName>
</protein>
<dbReference type="InterPro" id="IPR037523">
    <property type="entry name" value="VOC_core"/>
</dbReference>
<keyword evidence="3" id="KW-0560">Oxidoreductase</keyword>
<reference evidence="4" key="1">
    <citation type="submission" date="2017-09" db="EMBL/GenBank/DDBJ databases">
        <authorList>
            <person name="Varghese N."/>
            <person name="Submissions S."/>
        </authorList>
    </citation>
    <scope>NUCLEOTIDE SEQUENCE [LARGE SCALE GENOMIC DNA]</scope>
    <source>
        <strain evidence="4">DSM 29961</strain>
    </source>
</reference>
<dbReference type="PANTHER" id="PTHR43048">
    <property type="entry name" value="METHYLMALONYL-COA EPIMERASE"/>
    <property type="match status" value="1"/>
</dbReference>
<dbReference type="AlphaFoldDB" id="A0A286GUF2"/>
<dbReference type="GO" id="GO:0051213">
    <property type="term" value="F:dioxygenase activity"/>
    <property type="evidence" value="ECO:0007669"/>
    <property type="project" value="UniProtKB-KW"/>
</dbReference>
<accession>A0A286GUF2</accession>
<dbReference type="InterPro" id="IPR051785">
    <property type="entry name" value="MMCE/EMCE_epimerase"/>
</dbReference>
<gene>
    <name evidence="3" type="ORF">SAMN06269250_6313</name>
</gene>
<proteinExistence type="predicted"/>
<dbReference type="InterPro" id="IPR029068">
    <property type="entry name" value="Glyas_Bleomycin-R_OHBP_Dase"/>
</dbReference>